<proteinExistence type="predicted"/>
<dbReference type="GO" id="GO:0008726">
    <property type="term" value="F:alkanesulfonate monooxygenase activity"/>
    <property type="evidence" value="ECO:0007669"/>
    <property type="project" value="TreeGrafter"/>
</dbReference>
<evidence type="ECO:0000313" key="6">
    <source>
        <dbReference type="EMBL" id="GCD40241.1"/>
    </source>
</evidence>
<gene>
    <name evidence="6" type="ORF">OEIGOIKO_08098</name>
</gene>
<protein>
    <submittedName>
        <fullName evidence="6">Luciferase</fullName>
    </submittedName>
</protein>
<dbReference type="GeneID" id="95626712"/>
<evidence type="ECO:0000256" key="4">
    <source>
        <dbReference type="ARBA" id="ARBA00023033"/>
    </source>
</evidence>
<name>A0A7U9L392_9ACTN</name>
<evidence type="ECO:0000256" key="3">
    <source>
        <dbReference type="ARBA" id="ARBA00023002"/>
    </source>
</evidence>
<evidence type="ECO:0000256" key="2">
    <source>
        <dbReference type="ARBA" id="ARBA00022643"/>
    </source>
</evidence>
<organism evidence="6 7">
    <name type="scientific">Streptomyces chrestomyceticus JCM 4735</name>
    <dbReference type="NCBI Taxonomy" id="1306181"/>
    <lineage>
        <taxon>Bacteria</taxon>
        <taxon>Bacillati</taxon>
        <taxon>Actinomycetota</taxon>
        <taxon>Actinomycetes</taxon>
        <taxon>Kitasatosporales</taxon>
        <taxon>Streptomycetaceae</taxon>
        <taxon>Streptomyces</taxon>
    </lineage>
</organism>
<dbReference type="Pfam" id="PF00296">
    <property type="entry name" value="Bac_luciferase"/>
    <property type="match status" value="1"/>
</dbReference>
<evidence type="ECO:0000259" key="5">
    <source>
        <dbReference type="Pfam" id="PF00296"/>
    </source>
</evidence>
<dbReference type="PANTHER" id="PTHR42847:SF4">
    <property type="entry name" value="ALKANESULFONATE MONOOXYGENASE-RELATED"/>
    <property type="match status" value="1"/>
</dbReference>
<feature type="domain" description="Luciferase-like" evidence="5">
    <location>
        <begin position="18"/>
        <end position="264"/>
    </location>
</feature>
<dbReference type="PANTHER" id="PTHR42847">
    <property type="entry name" value="ALKANESULFONATE MONOOXYGENASE"/>
    <property type="match status" value="1"/>
</dbReference>
<comment type="caution">
    <text evidence="6">The sequence shown here is derived from an EMBL/GenBank/DDBJ whole genome shotgun (WGS) entry which is preliminary data.</text>
</comment>
<accession>A0A7U9L392</accession>
<dbReference type="InterPro" id="IPR036661">
    <property type="entry name" value="Luciferase-like_sf"/>
</dbReference>
<dbReference type="AlphaFoldDB" id="A0A7U9L392"/>
<dbReference type="Gene3D" id="3.20.20.30">
    <property type="entry name" value="Luciferase-like domain"/>
    <property type="match status" value="1"/>
</dbReference>
<sequence length="319" mass="34947">MNLESVVRISVCILPDRPFREAAATWRHAEELGFHAAYSYDHITWAGLPDSAWYGAMPTLAAAAGVTSRIRIGTLVTSPNYRHPVPLAHDVITLDAISEGRFVLGFGAGSPDADACVLGQGERGKGWSVQERGGRYRESVELLDRLLTGAPDGRKHTTYLGRYYEAVDARLEPGCVQRPRVPFALAANGPLGMRTVARHGASWVVTDQGDVPRQERTAAWTWSVLARRMEQLEAACEREGRDPKTLGRTLLTGFSLLPTMESAQAFEDIAGRCAELGFTEVVVHYPRESGFFATGRHVIEEIAPARNARNACDPCDSRS</sequence>
<dbReference type="InterPro" id="IPR050172">
    <property type="entry name" value="SsuD_RutA_monooxygenase"/>
</dbReference>
<dbReference type="RefSeq" id="WP_244955557.1">
    <property type="nucleotide sequence ID" value="NZ_BHZC01000001.1"/>
</dbReference>
<keyword evidence="2" id="KW-0288">FMN</keyword>
<dbReference type="Proteomes" id="UP000287830">
    <property type="component" value="Unassembled WGS sequence"/>
</dbReference>
<evidence type="ECO:0000313" key="7">
    <source>
        <dbReference type="Proteomes" id="UP000287830"/>
    </source>
</evidence>
<keyword evidence="1" id="KW-0285">Flavoprotein</keyword>
<reference evidence="6 7" key="1">
    <citation type="submission" date="2018-11" db="EMBL/GenBank/DDBJ databases">
        <title>Whole genome sequence of Streptomyces chrestomyceticus NBRC 13444(T).</title>
        <authorList>
            <person name="Komaki H."/>
            <person name="Tamura T."/>
        </authorList>
    </citation>
    <scope>NUCLEOTIDE SEQUENCE [LARGE SCALE GENOMIC DNA]</scope>
    <source>
        <strain evidence="6 7">NBRC 13444</strain>
    </source>
</reference>
<dbReference type="InterPro" id="IPR011251">
    <property type="entry name" value="Luciferase-like_dom"/>
</dbReference>
<dbReference type="EMBL" id="BHZC01000001">
    <property type="protein sequence ID" value="GCD40241.1"/>
    <property type="molecule type" value="Genomic_DNA"/>
</dbReference>
<keyword evidence="3" id="KW-0560">Oxidoreductase</keyword>
<dbReference type="GO" id="GO:0046306">
    <property type="term" value="P:alkanesulfonate catabolic process"/>
    <property type="evidence" value="ECO:0007669"/>
    <property type="project" value="TreeGrafter"/>
</dbReference>
<dbReference type="SUPFAM" id="SSF51679">
    <property type="entry name" value="Bacterial luciferase-like"/>
    <property type="match status" value="1"/>
</dbReference>
<keyword evidence="4" id="KW-0503">Monooxygenase</keyword>
<evidence type="ECO:0000256" key="1">
    <source>
        <dbReference type="ARBA" id="ARBA00022630"/>
    </source>
</evidence>